<dbReference type="InterPro" id="IPR051606">
    <property type="entry name" value="Polyketide_Oxido-like"/>
</dbReference>
<dbReference type="InterPro" id="IPR016040">
    <property type="entry name" value="NAD(P)-bd_dom"/>
</dbReference>
<evidence type="ECO:0000259" key="1">
    <source>
        <dbReference type="Pfam" id="PF13460"/>
    </source>
</evidence>
<accession>A0ABY5JX06</accession>
<proteinExistence type="predicted"/>
<dbReference type="SUPFAM" id="SSF51735">
    <property type="entry name" value="NAD(P)-binding Rossmann-fold domains"/>
    <property type="match status" value="1"/>
</dbReference>
<dbReference type="RefSeq" id="WP_256709246.1">
    <property type="nucleotide sequence ID" value="NZ_CP101914.1"/>
</dbReference>
<evidence type="ECO:0000313" key="3">
    <source>
        <dbReference type="Proteomes" id="UP001059773"/>
    </source>
</evidence>
<dbReference type="Gene3D" id="3.40.50.720">
    <property type="entry name" value="NAD(P)-binding Rossmann-like Domain"/>
    <property type="match status" value="1"/>
</dbReference>
<dbReference type="PANTHER" id="PTHR43355:SF2">
    <property type="entry name" value="FLAVIN REDUCTASE (NADPH)"/>
    <property type="match status" value="1"/>
</dbReference>
<name>A0ABY5JX06_9BACI</name>
<keyword evidence="3" id="KW-1185">Reference proteome</keyword>
<feature type="domain" description="NAD(P)-binding" evidence="1">
    <location>
        <begin position="7"/>
        <end position="199"/>
    </location>
</feature>
<organism evidence="2 3">
    <name type="scientific">Oceanobacillus jeddahense</name>
    <dbReference type="NCBI Taxonomy" id="1462527"/>
    <lineage>
        <taxon>Bacteria</taxon>
        <taxon>Bacillati</taxon>
        <taxon>Bacillota</taxon>
        <taxon>Bacilli</taxon>
        <taxon>Bacillales</taxon>
        <taxon>Bacillaceae</taxon>
        <taxon>Oceanobacillus</taxon>
    </lineage>
</organism>
<dbReference type="PANTHER" id="PTHR43355">
    <property type="entry name" value="FLAVIN REDUCTASE (NADPH)"/>
    <property type="match status" value="1"/>
</dbReference>
<dbReference type="InterPro" id="IPR036291">
    <property type="entry name" value="NAD(P)-bd_dom_sf"/>
</dbReference>
<sequence length="211" mass="23525">MKVVVFGATGDTGIPLVKQLLLEGHEVTALVRKPENFMLSGEKLEVVKGDVLNPSTIEEKLSGKDAVLSVLGGNFREPTTVYSEGIKNIISEMDHAGVKRLICLSAETLKLKEETSFTGRILVNILWKVLHNLYRDMQCMEAEIYKSNVDWTIFRPPYLTKGAPKGHYQINLDKPITKGKGHITRSDLALAMIHQLKNPDSIHRIAYVCAN</sequence>
<gene>
    <name evidence="2" type="ORF">NP439_06645</name>
</gene>
<protein>
    <submittedName>
        <fullName evidence="2">SDR family oxidoreductase</fullName>
    </submittedName>
</protein>
<dbReference type="CDD" id="cd05244">
    <property type="entry name" value="BVR-B_like_SDR_a"/>
    <property type="match status" value="1"/>
</dbReference>
<dbReference type="Proteomes" id="UP001059773">
    <property type="component" value="Chromosome"/>
</dbReference>
<evidence type="ECO:0000313" key="2">
    <source>
        <dbReference type="EMBL" id="UUI04330.1"/>
    </source>
</evidence>
<reference evidence="2" key="1">
    <citation type="submission" date="2022-07" db="EMBL/GenBank/DDBJ databases">
        <title>FELIX.</title>
        <authorList>
            <person name="Wan K.H."/>
            <person name="Park S."/>
            <person name="Lawrence Q."/>
            <person name="Eichenberger J.P."/>
            <person name="Booth B.W."/>
            <person name="Piaggio A.J."/>
            <person name="Chandler J.C."/>
            <person name="Franklin A.B."/>
            <person name="Celniker S.E."/>
        </authorList>
    </citation>
    <scope>NUCLEOTIDE SEQUENCE</scope>
    <source>
        <strain evidence="2">QA-1986 374</strain>
    </source>
</reference>
<dbReference type="EMBL" id="CP101914">
    <property type="protein sequence ID" value="UUI04330.1"/>
    <property type="molecule type" value="Genomic_DNA"/>
</dbReference>
<dbReference type="Pfam" id="PF13460">
    <property type="entry name" value="NAD_binding_10"/>
    <property type="match status" value="1"/>
</dbReference>